<protein>
    <submittedName>
        <fullName evidence="1">Uncharacterized protein</fullName>
    </submittedName>
</protein>
<reference evidence="1 2" key="1">
    <citation type="journal article" date="2018" name="New Phytol.">
        <title>Phylogenomics of Endogonaceae and evolution of mycorrhizas within Mucoromycota.</title>
        <authorList>
            <person name="Chang Y."/>
            <person name="Desiro A."/>
            <person name="Na H."/>
            <person name="Sandor L."/>
            <person name="Lipzen A."/>
            <person name="Clum A."/>
            <person name="Barry K."/>
            <person name="Grigoriev I.V."/>
            <person name="Martin F.M."/>
            <person name="Stajich J.E."/>
            <person name="Smith M.E."/>
            <person name="Bonito G."/>
            <person name="Spatafora J.W."/>
        </authorList>
    </citation>
    <scope>NUCLEOTIDE SEQUENCE [LARGE SCALE GENOMIC DNA]</scope>
    <source>
        <strain evidence="1 2">AD002</strain>
    </source>
</reference>
<accession>A0A433QXU7</accession>
<dbReference type="Proteomes" id="UP000274822">
    <property type="component" value="Unassembled WGS sequence"/>
</dbReference>
<sequence length="117" mass="12856">MLSTVNSIDPNQFNDDLLIFLLYFSVSNILATDTIPPMGAILILLLGLPRICQLYDLLTIAALVSEEQEAAFEVPPIRFYICINPTLLLSLVTISPPRCSTSLSSSSVLRLRSATWA</sequence>
<keyword evidence="2" id="KW-1185">Reference proteome</keyword>
<gene>
    <name evidence="1" type="ORF">BC938DRAFT_479725</name>
</gene>
<proteinExistence type="predicted"/>
<dbReference type="EMBL" id="RBNJ01000416">
    <property type="protein sequence ID" value="RUS34555.1"/>
    <property type="molecule type" value="Genomic_DNA"/>
</dbReference>
<comment type="caution">
    <text evidence="1">The sequence shown here is derived from an EMBL/GenBank/DDBJ whole genome shotgun (WGS) entry which is preliminary data.</text>
</comment>
<evidence type="ECO:0000313" key="2">
    <source>
        <dbReference type="Proteomes" id="UP000274822"/>
    </source>
</evidence>
<name>A0A433QXU7_9FUNG</name>
<dbReference type="AlphaFoldDB" id="A0A433QXU7"/>
<evidence type="ECO:0000313" key="1">
    <source>
        <dbReference type="EMBL" id="RUS34555.1"/>
    </source>
</evidence>
<organism evidence="1 2">
    <name type="scientific">Jimgerdemannia flammicorona</name>
    <dbReference type="NCBI Taxonomy" id="994334"/>
    <lineage>
        <taxon>Eukaryota</taxon>
        <taxon>Fungi</taxon>
        <taxon>Fungi incertae sedis</taxon>
        <taxon>Mucoromycota</taxon>
        <taxon>Mucoromycotina</taxon>
        <taxon>Endogonomycetes</taxon>
        <taxon>Endogonales</taxon>
        <taxon>Endogonaceae</taxon>
        <taxon>Jimgerdemannia</taxon>
    </lineage>
</organism>